<feature type="signal peptide" evidence="3">
    <location>
        <begin position="1"/>
        <end position="25"/>
    </location>
</feature>
<evidence type="ECO:0000256" key="1">
    <source>
        <dbReference type="SAM" id="MobiDB-lite"/>
    </source>
</evidence>
<accession>A0A2N8U5W4</accession>
<keyword evidence="2" id="KW-0812">Transmembrane</keyword>
<keyword evidence="2" id="KW-1133">Transmembrane helix</keyword>
<dbReference type="AlphaFoldDB" id="A0A2N8U5W4"/>
<evidence type="ECO:0000313" key="5">
    <source>
        <dbReference type="Proteomes" id="UP000239563"/>
    </source>
</evidence>
<protein>
    <submittedName>
        <fullName evidence="4">Uncharacterized protein</fullName>
    </submittedName>
</protein>
<keyword evidence="2" id="KW-0472">Membrane</keyword>
<evidence type="ECO:0000256" key="3">
    <source>
        <dbReference type="SAM" id="SignalP"/>
    </source>
</evidence>
<name>A0A2N8U5W4_9BASI</name>
<feature type="region of interest" description="Disordered" evidence="1">
    <location>
        <begin position="194"/>
        <end position="221"/>
    </location>
</feature>
<dbReference type="Proteomes" id="UP000239563">
    <property type="component" value="Chromosome I"/>
</dbReference>
<reference evidence="4 5" key="1">
    <citation type="submission" date="2017-02" db="EMBL/GenBank/DDBJ databases">
        <authorList>
            <person name="Peterson S.W."/>
        </authorList>
    </citation>
    <scope>NUCLEOTIDE SEQUENCE [LARGE SCALE GENOMIC DNA]</scope>
    <source>
        <strain evidence="4 5">SRS1_H2-8</strain>
    </source>
</reference>
<sequence>MVTLTLSLLRLMPLTLHLLLPATHALNFSVASINCTQLDWSVTLSQPEWSVASFVELFFISTQGARNYSLLYSSTYGGEFPAPGTYSMSTGFGDTRLSGGYRIGVALTDGNRNVLTTSTSSSSGGVQVTAIDARVFTFGNCVAGGAGAVNAGGSGATASTSSASAAPSSTSVAQAVSSSSAPLSSATSASAASSSAAAVTPAPTNPTTSSSSTTTIPSAPTSSINKGAIAGGVVGGVVLLLIALALLRWCTSRRRTRRLSQAANRMSGLRPLTLTEKLSADGFVTPAKTRASASRDTFEVVNAGWWSESSRRKSFGWTPRKGSRGDGVSIVYGVETEVERDPFSSADRYASRGIGARSTEHVPTYPGAGAQLERTRSAPLVIELPHISVTPLASPTGSAFRSVLTSPSTSTFRIPRVSILSYQGEDAAAADAVSVHMSRSSSMRRISTDVGTFEGPFYDAAQEQVPMSQLEKDVYGREHV</sequence>
<gene>
    <name evidence="4" type="ORF">SRS1_11393</name>
</gene>
<evidence type="ECO:0000256" key="2">
    <source>
        <dbReference type="SAM" id="Phobius"/>
    </source>
</evidence>
<keyword evidence="3" id="KW-0732">Signal</keyword>
<organism evidence="4 5">
    <name type="scientific">Sporisorium reilianum f. sp. reilianum</name>
    <dbReference type="NCBI Taxonomy" id="72559"/>
    <lineage>
        <taxon>Eukaryota</taxon>
        <taxon>Fungi</taxon>
        <taxon>Dikarya</taxon>
        <taxon>Basidiomycota</taxon>
        <taxon>Ustilaginomycotina</taxon>
        <taxon>Ustilaginomycetes</taxon>
        <taxon>Ustilaginales</taxon>
        <taxon>Ustilaginaceae</taxon>
        <taxon>Sporisorium</taxon>
    </lineage>
</organism>
<dbReference type="EMBL" id="LT795054">
    <property type="protein sequence ID" value="SJX60079.1"/>
    <property type="molecule type" value="Genomic_DNA"/>
</dbReference>
<feature type="chain" id="PRO_5014996672" evidence="3">
    <location>
        <begin position="26"/>
        <end position="480"/>
    </location>
</feature>
<evidence type="ECO:0000313" key="4">
    <source>
        <dbReference type="EMBL" id="SJX60079.1"/>
    </source>
</evidence>
<feature type="transmembrane region" description="Helical" evidence="2">
    <location>
        <begin position="228"/>
        <end position="250"/>
    </location>
</feature>
<proteinExistence type="predicted"/>